<gene>
    <name evidence="1" type="ORF">FHS82_000899</name>
</gene>
<evidence type="ECO:0000313" key="2">
    <source>
        <dbReference type="Proteomes" id="UP001429580"/>
    </source>
</evidence>
<organism evidence="1 2">
    <name type="scientific">Pseudochelatococcus lubricantis</name>
    <dbReference type="NCBI Taxonomy" id="1538102"/>
    <lineage>
        <taxon>Bacteria</taxon>
        <taxon>Pseudomonadati</taxon>
        <taxon>Pseudomonadota</taxon>
        <taxon>Alphaproteobacteria</taxon>
        <taxon>Hyphomicrobiales</taxon>
        <taxon>Chelatococcaceae</taxon>
        <taxon>Pseudochelatococcus</taxon>
    </lineage>
</organism>
<evidence type="ECO:0000313" key="1">
    <source>
        <dbReference type="EMBL" id="NIJ57073.1"/>
    </source>
</evidence>
<name>A0ABX0UXE2_9HYPH</name>
<proteinExistence type="predicted"/>
<reference evidence="1 2" key="1">
    <citation type="submission" date="2020-03" db="EMBL/GenBank/DDBJ databases">
        <title>Genomic Encyclopedia of Type Strains, Phase IV (KMG-IV): sequencing the most valuable type-strain genomes for metagenomic binning, comparative biology and taxonomic classification.</title>
        <authorList>
            <person name="Goeker M."/>
        </authorList>
    </citation>
    <scope>NUCLEOTIDE SEQUENCE [LARGE SCALE GENOMIC DNA]</scope>
    <source>
        <strain evidence="1 2">DSM 103870</strain>
    </source>
</reference>
<dbReference type="RefSeq" id="WP_166949252.1">
    <property type="nucleotide sequence ID" value="NZ_JAASQI010000002.1"/>
</dbReference>
<dbReference type="Proteomes" id="UP001429580">
    <property type="component" value="Unassembled WGS sequence"/>
</dbReference>
<protein>
    <submittedName>
        <fullName evidence="1">Uncharacterized protein</fullName>
    </submittedName>
</protein>
<keyword evidence="2" id="KW-1185">Reference proteome</keyword>
<dbReference type="CDD" id="cd16364">
    <property type="entry name" value="T3SC_I-like"/>
    <property type="match status" value="1"/>
</dbReference>
<sequence>MSFIANHTHIIQEFGKLINIPELALDEDGYCCLGFDDVVLDIEYKEHLKILLAHSRIGTLPDQPWSALLEKLQDMSYATLIMGTGAIGIDRHARRIMFIERIPLRGLTPQDFEAAIEAIVDRVEKLTATINAPDFVSRSDDAPVHGAPFADIHIQV</sequence>
<dbReference type="Gene3D" id="3.30.1460.10">
    <property type="match status" value="1"/>
</dbReference>
<dbReference type="InterPro" id="IPR010261">
    <property type="entry name" value="Tir_chaperone"/>
</dbReference>
<comment type="caution">
    <text evidence="1">The sequence shown here is derived from an EMBL/GenBank/DDBJ whole genome shotgun (WGS) entry which is preliminary data.</text>
</comment>
<dbReference type="Pfam" id="PF05932">
    <property type="entry name" value="CesT"/>
    <property type="match status" value="1"/>
</dbReference>
<accession>A0ABX0UXE2</accession>
<dbReference type="SUPFAM" id="SSF69635">
    <property type="entry name" value="Type III secretory system chaperone-like"/>
    <property type="match status" value="1"/>
</dbReference>
<dbReference type="EMBL" id="JAASQI010000002">
    <property type="protein sequence ID" value="NIJ57073.1"/>
    <property type="molecule type" value="Genomic_DNA"/>
</dbReference>